<reference evidence="5 6" key="2">
    <citation type="submission" date="2023-04" db="EMBL/GenBank/DDBJ databases">
        <title>Macrococci isolated from food, foodproducing animals, and human clinical materials.</title>
        <authorList>
            <person name="Maslanova I."/>
            <person name="Svec P."/>
            <person name="Sedlacek I."/>
            <person name="Novakova D."/>
            <person name="Keller J.E."/>
            <person name="Schwendener S."/>
            <person name="Finstrlova A."/>
            <person name="Botka T."/>
            <person name="Kovarovic V."/>
            <person name="Petras P."/>
            <person name="Perreten V."/>
            <person name="Pantucek R."/>
        </authorList>
    </citation>
    <scope>NUCLEOTIDE SEQUENCE [LARGE SCALE GENOMIC DNA]</scope>
    <source>
        <strain evidence="5 6">CCM 8659</strain>
        <strain evidence="4">NRL/St 13/116</strain>
    </source>
</reference>
<dbReference type="InterPro" id="IPR025007">
    <property type="entry name" value="DUF3899"/>
</dbReference>
<keyword evidence="1" id="KW-1133">Transmembrane helix</keyword>
<dbReference type="Pfam" id="PF13038">
    <property type="entry name" value="DUF3899"/>
    <property type="match status" value="1"/>
</dbReference>
<accession>A0AAU6RNP9</accession>
<proteinExistence type="predicted"/>
<evidence type="ECO:0000256" key="1">
    <source>
        <dbReference type="SAM" id="Phobius"/>
    </source>
</evidence>
<dbReference type="AlphaFoldDB" id="A0AAU6RNP9"/>
<reference evidence="3" key="1">
    <citation type="submission" date="2021-07" db="EMBL/GenBank/DDBJ databases">
        <title>Prevalence and characterization of methicillin-resistant Macrococcus spp. in food producing animals and meat in Switzerland in 2019.</title>
        <authorList>
            <person name="Keller J.E."/>
            <person name="Schwendener S."/>
            <person name="Neuenschwander J."/>
            <person name="Overesch G."/>
            <person name="Perreten V."/>
        </authorList>
    </citation>
    <scope>NUCLEOTIDE SEQUENCE</scope>
    <source>
        <strain evidence="3">19Msa1099</strain>
    </source>
</reference>
<protein>
    <submittedName>
        <fullName evidence="5">DUF3899 domain-containing protein</fullName>
    </submittedName>
</protein>
<organism evidence="5 6">
    <name type="scientific">Macrococcus psychrotolerans</name>
    <dbReference type="NCBI Taxonomy" id="3039389"/>
    <lineage>
        <taxon>Bacteria</taxon>
        <taxon>Bacillati</taxon>
        <taxon>Bacillota</taxon>
        <taxon>Bacilli</taxon>
        <taxon>Bacillales</taxon>
        <taxon>Staphylococcaceae</taxon>
        <taxon>Macrococcus</taxon>
    </lineage>
</organism>
<evidence type="ECO:0000313" key="4">
    <source>
        <dbReference type="EMBL" id="WZE69416.1"/>
    </source>
</evidence>
<evidence type="ECO:0000313" key="5">
    <source>
        <dbReference type="EMBL" id="WZE71547.1"/>
    </source>
</evidence>
<feature type="domain" description="DUF3899" evidence="2">
    <location>
        <begin position="27"/>
        <end position="113"/>
    </location>
</feature>
<feature type="transmembrane region" description="Helical" evidence="1">
    <location>
        <begin position="12"/>
        <end position="34"/>
    </location>
</feature>
<feature type="transmembrane region" description="Helical" evidence="1">
    <location>
        <begin position="40"/>
        <end position="59"/>
    </location>
</feature>
<keyword evidence="1" id="KW-0472">Membrane</keyword>
<evidence type="ECO:0000313" key="6">
    <source>
        <dbReference type="Proteomes" id="UP001465447"/>
    </source>
</evidence>
<feature type="transmembrane region" description="Helical" evidence="1">
    <location>
        <begin position="92"/>
        <end position="114"/>
    </location>
</feature>
<evidence type="ECO:0000313" key="3">
    <source>
        <dbReference type="EMBL" id="QYA33460.1"/>
    </source>
</evidence>
<dbReference type="EMBL" id="CP124591">
    <property type="protein sequence ID" value="WZE71547.1"/>
    <property type="molecule type" value="Genomic_DNA"/>
</dbReference>
<accession>A0AAT9P8V2</accession>
<name>A0AAU6RNP9_9STAP</name>
<accession>A0AAU6RHH5</accession>
<sequence>MEKFIYIILTELFFILLLTFIFHFSFINALFIIGMTGLCAGLLLLIYSGGAFSIIGFSFRRFHYIMAPKSVKSTMDESSDSHKSLTIRSEKYPITSPLIIVSTLLLTLSILLLIL</sequence>
<keyword evidence="6" id="KW-1185">Reference proteome</keyword>
<dbReference type="Proteomes" id="UP001465447">
    <property type="component" value="Chromosome"/>
</dbReference>
<dbReference type="EMBL" id="CP079955">
    <property type="protein sequence ID" value="QYA33460.1"/>
    <property type="molecule type" value="Genomic_DNA"/>
</dbReference>
<dbReference type="EMBL" id="CP124585">
    <property type="protein sequence ID" value="WZE69416.1"/>
    <property type="molecule type" value="Genomic_DNA"/>
</dbReference>
<gene>
    <name evidence="3" type="ORF">KYI10_03230</name>
    <name evidence="5" type="ORF">QA539_03370</name>
    <name evidence="4" type="ORF">QA540_03225</name>
</gene>
<keyword evidence="1" id="KW-0812">Transmembrane</keyword>
<dbReference type="RefSeq" id="WP_219494250.1">
    <property type="nucleotide sequence ID" value="NZ_CP124585.1"/>
</dbReference>
<evidence type="ECO:0000259" key="2">
    <source>
        <dbReference type="Pfam" id="PF13038"/>
    </source>
</evidence>
<dbReference type="KEGG" id="mpsh:QA539_03370"/>